<dbReference type="HAMAP" id="MF_01631">
    <property type="entry name" value="GlmU"/>
    <property type="match status" value="1"/>
</dbReference>
<comment type="catalytic activity">
    <reaction evidence="16 18">
        <text>N-acetyl-alpha-D-glucosamine 1-phosphate + UTP + H(+) = UDP-N-acetyl-alpha-D-glucosamine + diphosphate</text>
        <dbReference type="Rhea" id="RHEA:13509"/>
        <dbReference type="ChEBI" id="CHEBI:15378"/>
        <dbReference type="ChEBI" id="CHEBI:33019"/>
        <dbReference type="ChEBI" id="CHEBI:46398"/>
        <dbReference type="ChEBI" id="CHEBI:57705"/>
        <dbReference type="ChEBI" id="CHEBI:57776"/>
        <dbReference type="EC" id="2.7.7.23"/>
    </reaction>
</comment>
<evidence type="ECO:0000256" key="7">
    <source>
        <dbReference type="ARBA" id="ARBA00022723"/>
    </source>
</evidence>
<evidence type="ECO:0000256" key="16">
    <source>
        <dbReference type="ARBA" id="ARBA00048493"/>
    </source>
</evidence>
<dbReference type="Proteomes" id="UP000249432">
    <property type="component" value="Unassembled WGS sequence"/>
</dbReference>
<comment type="function">
    <text evidence="17 18">Catalyzes the last two sequential reactions in the de novo biosynthetic pathway for UDP-N-acetylglucosamine (UDP-GlcNAc). The C-terminal domain catalyzes the transfer of acetyl group from acetyl coenzyme A to glucosamine-1-phosphate (GlcN-1-P) to produce N-acetylglucosamine-1-phosphate (GlcNAc-1-P), which is converted into UDP-GlcNAc by the transfer of uridine 5-monophosphate (from uridine 5-triphosphate), a reaction catalyzed by the N-terminal domain.</text>
</comment>
<dbReference type="InterPro" id="IPR038009">
    <property type="entry name" value="GlmU_C_LbH"/>
</dbReference>
<keyword evidence="6 18" id="KW-0548">Nucleotidyltransferase</keyword>
<evidence type="ECO:0000256" key="8">
    <source>
        <dbReference type="ARBA" id="ARBA00022737"/>
    </source>
</evidence>
<dbReference type="EMBL" id="QFRA01000006">
    <property type="protein sequence ID" value="PZR05537.1"/>
    <property type="molecule type" value="Genomic_DNA"/>
</dbReference>
<keyword evidence="14 18" id="KW-0961">Cell wall biogenesis/degradation</keyword>
<keyword evidence="10 18" id="KW-0133">Cell shape</keyword>
<dbReference type="InterPro" id="IPR025877">
    <property type="entry name" value="MobA-like_NTP_Trfase"/>
</dbReference>
<accession>A0A2W5SV44</accession>
<dbReference type="GO" id="GO:0005737">
    <property type="term" value="C:cytoplasm"/>
    <property type="evidence" value="ECO:0007669"/>
    <property type="project" value="UniProtKB-SubCell"/>
</dbReference>
<dbReference type="InterPro" id="IPR001451">
    <property type="entry name" value="Hexapep"/>
</dbReference>
<dbReference type="SUPFAM" id="SSF51161">
    <property type="entry name" value="Trimeric LpxA-like enzymes"/>
    <property type="match status" value="1"/>
</dbReference>
<dbReference type="GO" id="GO:0019134">
    <property type="term" value="F:glucosamine-1-phosphate N-acetyltransferase activity"/>
    <property type="evidence" value="ECO:0007669"/>
    <property type="project" value="UniProtKB-UniRule"/>
</dbReference>
<feature type="binding site" evidence="18">
    <location>
        <begin position="11"/>
        <end position="14"/>
    </location>
    <ligand>
        <name>UDP-N-acetyl-alpha-D-glucosamine</name>
        <dbReference type="ChEBI" id="CHEBI:57705"/>
    </ligand>
</feature>
<feature type="binding site" evidence="18">
    <location>
        <position position="116"/>
    </location>
    <ligand>
        <name>Mg(2+)</name>
        <dbReference type="ChEBI" id="CHEBI:18420"/>
    </ligand>
</feature>
<feature type="binding site" evidence="18">
    <location>
        <position position="419"/>
    </location>
    <ligand>
        <name>acetyl-CoA</name>
        <dbReference type="ChEBI" id="CHEBI:57288"/>
    </ligand>
</feature>
<evidence type="ECO:0000313" key="22">
    <source>
        <dbReference type="Proteomes" id="UP000249432"/>
    </source>
</evidence>
<evidence type="ECO:0000256" key="4">
    <source>
        <dbReference type="ARBA" id="ARBA00022490"/>
    </source>
</evidence>
<dbReference type="GO" id="GO:0000902">
    <property type="term" value="P:cell morphogenesis"/>
    <property type="evidence" value="ECO:0007669"/>
    <property type="project" value="UniProtKB-UniRule"/>
</dbReference>
<dbReference type="GO" id="GO:0016020">
    <property type="term" value="C:membrane"/>
    <property type="evidence" value="ECO:0007669"/>
    <property type="project" value="GOC"/>
</dbReference>
<feature type="region of interest" description="Pyrophosphorylase" evidence="18">
    <location>
        <begin position="1"/>
        <end position="244"/>
    </location>
</feature>
<feature type="region of interest" description="Disordered" evidence="19">
    <location>
        <begin position="475"/>
        <end position="522"/>
    </location>
</feature>
<evidence type="ECO:0000256" key="2">
    <source>
        <dbReference type="ARBA" id="ARBA00007707"/>
    </source>
</evidence>
<feature type="binding site" evidence="18">
    <location>
        <position position="391"/>
    </location>
    <ligand>
        <name>UDP-N-acetyl-alpha-D-glucosamine</name>
        <dbReference type="ChEBI" id="CHEBI:57705"/>
    </ligand>
</feature>
<name>A0A2W5SV44_9CORY</name>
<dbReference type="GO" id="GO:0071555">
    <property type="term" value="P:cell wall organization"/>
    <property type="evidence" value="ECO:0007669"/>
    <property type="project" value="UniProtKB-KW"/>
</dbReference>
<feature type="active site" description="Proton acceptor" evidence="18">
    <location>
        <position position="377"/>
    </location>
</feature>
<comment type="pathway">
    <text evidence="18">Nucleotide-sugar biosynthesis; UDP-N-acetyl-alpha-D-glucosamine biosynthesis; UDP-N-acetyl-alpha-D-glucosamine from N-acetyl-alpha-D-glucosamine 1-phosphate: step 1/1.</text>
</comment>
<evidence type="ECO:0000256" key="14">
    <source>
        <dbReference type="ARBA" id="ARBA00023316"/>
    </source>
</evidence>
<dbReference type="AlphaFoldDB" id="A0A2W5SV44"/>
<evidence type="ECO:0000256" key="9">
    <source>
        <dbReference type="ARBA" id="ARBA00022842"/>
    </source>
</evidence>
<feature type="binding site" evidence="18">
    <location>
        <position position="347"/>
    </location>
    <ligand>
        <name>UDP-N-acetyl-alpha-D-glucosamine</name>
        <dbReference type="ChEBI" id="CHEBI:57705"/>
    </ligand>
</feature>
<evidence type="ECO:0000256" key="17">
    <source>
        <dbReference type="ARBA" id="ARBA00049628"/>
    </source>
</evidence>
<dbReference type="EC" id="2.7.7.23" evidence="18"/>
<dbReference type="GO" id="GO:0009252">
    <property type="term" value="P:peptidoglycan biosynthetic process"/>
    <property type="evidence" value="ECO:0007669"/>
    <property type="project" value="UniProtKB-UniRule"/>
</dbReference>
<dbReference type="Pfam" id="PF12804">
    <property type="entry name" value="NTP_transf_3"/>
    <property type="match status" value="1"/>
</dbReference>
<feature type="binding site" evidence="18">
    <location>
        <begin position="400"/>
        <end position="401"/>
    </location>
    <ligand>
        <name>acetyl-CoA</name>
        <dbReference type="ChEBI" id="CHEBI:57288"/>
    </ligand>
</feature>
<dbReference type="InterPro" id="IPR029044">
    <property type="entry name" value="Nucleotide-diphossugar_trans"/>
</dbReference>
<dbReference type="GO" id="GO:0006048">
    <property type="term" value="P:UDP-N-acetylglucosamine biosynthetic process"/>
    <property type="evidence" value="ECO:0007669"/>
    <property type="project" value="UniProtKB-UniPathway"/>
</dbReference>
<feature type="binding site" evidence="18">
    <location>
        <position position="84"/>
    </location>
    <ligand>
        <name>UDP-N-acetyl-alpha-D-glucosamine</name>
        <dbReference type="ChEBI" id="CHEBI:57705"/>
    </ligand>
</feature>
<dbReference type="PANTHER" id="PTHR43584">
    <property type="entry name" value="NUCLEOTIDYL TRANSFERASE"/>
    <property type="match status" value="1"/>
</dbReference>
<evidence type="ECO:0000256" key="6">
    <source>
        <dbReference type="ARBA" id="ARBA00022695"/>
    </source>
</evidence>
<dbReference type="GO" id="GO:0000287">
    <property type="term" value="F:magnesium ion binding"/>
    <property type="evidence" value="ECO:0007669"/>
    <property type="project" value="UniProtKB-UniRule"/>
</dbReference>
<comment type="similarity">
    <text evidence="2 18">In the C-terminal section; belongs to the transferase hexapeptide repeat family.</text>
</comment>
<keyword evidence="4 18" id="KW-0963">Cytoplasm</keyword>
<evidence type="ECO:0000313" key="21">
    <source>
        <dbReference type="EMBL" id="PZR05537.1"/>
    </source>
</evidence>
<dbReference type="GO" id="GO:0009245">
    <property type="term" value="P:lipid A biosynthetic process"/>
    <property type="evidence" value="ECO:0007669"/>
    <property type="project" value="UniProtKB-UniRule"/>
</dbReference>
<keyword evidence="12 18" id="KW-0511">Multifunctional enzyme</keyword>
<feature type="binding site" evidence="18">
    <location>
        <position position="365"/>
    </location>
    <ligand>
        <name>UDP-N-acetyl-alpha-D-glucosamine</name>
        <dbReference type="ChEBI" id="CHEBI:57705"/>
    </ligand>
</feature>
<keyword evidence="13 18" id="KW-0012">Acyltransferase</keyword>
<keyword evidence="8 18" id="KW-0677">Repeat</keyword>
<feature type="binding site" evidence="18">
    <location>
        <position position="380"/>
    </location>
    <ligand>
        <name>UDP-N-acetyl-alpha-D-glucosamine</name>
        <dbReference type="ChEBI" id="CHEBI:57705"/>
    </ligand>
</feature>
<evidence type="ECO:0000256" key="12">
    <source>
        <dbReference type="ARBA" id="ARBA00023268"/>
    </source>
</evidence>
<gene>
    <name evidence="18 21" type="primary">glmU</name>
    <name evidence="21" type="ORF">DI525_04455</name>
</gene>
<proteinExistence type="inferred from homology"/>
<evidence type="ECO:0000256" key="19">
    <source>
        <dbReference type="SAM" id="MobiDB-lite"/>
    </source>
</evidence>
<dbReference type="GO" id="GO:0003977">
    <property type="term" value="F:UDP-N-acetylglucosamine diphosphorylase activity"/>
    <property type="evidence" value="ECO:0007669"/>
    <property type="project" value="UniProtKB-UniRule"/>
</dbReference>
<evidence type="ECO:0000256" key="10">
    <source>
        <dbReference type="ARBA" id="ARBA00022960"/>
    </source>
</evidence>
<dbReference type="GO" id="GO:0008360">
    <property type="term" value="P:regulation of cell shape"/>
    <property type="evidence" value="ECO:0007669"/>
    <property type="project" value="UniProtKB-KW"/>
</dbReference>
<keyword evidence="9 18" id="KW-0460">Magnesium</keyword>
<protein>
    <recommendedName>
        <fullName evidence="18">Bifunctional protein GlmU</fullName>
    </recommendedName>
    <domain>
        <recommendedName>
            <fullName evidence="18">UDP-N-acetylglucosamine pyrophosphorylase</fullName>
            <ecNumber evidence="18">2.7.7.23</ecNumber>
        </recommendedName>
        <alternativeName>
            <fullName evidence="18">N-acetylglucosamine-1-phosphate uridyltransferase</fullName>
        </alternativeName>
    </domain>
    <domain>
        <recommendedName>
            <fullName evidence="18">Glucosamine-1-phosphate N-acetyltransferase</fullName>
            <ecNumber evidence="18">2.3.1.157</ecNumber>
        </recommendedName>
    </domain>
</protein>
<organism evidence="21 22">
    <name type="scientific">Corynebacterium kroppenstedtii</name>
    <dbReference type="NCBI Taxonomy" id="161879"/>
    <lineage>
        <taxon>Bacteria</taxon>
        <taxon>Bacillati</taxon>
        <taxon>Actinomycetota</taxon>
        <taxon>Actinomycetes</taxon>
        <taxon>Mycobacteriales</taxon>
        <taxon>Corynebacteriaceae</taxon>
        <taxon>Corynebacterium</taxon>
    </lineage>
</organism>
<dbReference type="UniPathway" id="UPA00973"/>
<dbReference type="PANTHER" id="PTHR43584:SF3">
    <property type="entry name" value="BIFUNCTIONAL PROTEIN GLMU"/>
    <property type="match status" value="1"/>
</dbReference>
<keyword evidence="11 18" id="KW-0573">Peptidoglycan synthesis</keyword>
<feature type="domain" description="MobA-like NTP transferase" evidence="20">
    <location>
        <begin position="8"/>
        <end position="153"/>
    </location>
</feature>
<feature type="binding site" evidence="18">
    <location>
        <position position="437"/>
    </location>
    <ligand>
        <name>acetyl-CoA</name>
        <dbReference type="ChEBI" id="CHEBI:57288"/>
    </ligand>
</feature>
<dbReference type="NCBIfam" id="NF010932">
    <property type="entry name" value="PRK14352.1"/>
    <property type="match status" value="1"/>
</dbReference>
<dbReference type="Gene3D" id="2.160.10.10">
    <property type="entry name" value="Hexapeptide repeat proteins"/>
    <property type="match status" value="1"/>
</dbReference>
<feature type="region of interest" description="N-acetyltransferase" evidence="18">
    <location>
        <begin position="266"/>
        <end position="522"/>
    </location>
</feature>
<feature type="compositionally biased region" description="Polar residues" evidence="19">
    <location>
        <begin position="511"/>
        <end position="522"/>
    </location>
</feature>
<reference evidence="21 22" key="1">
    <citation type="submission" date="2017-08" db="EMBL/GenBank/DDBJ databases">
        <title>Infants hospitalized years apart are colonized by the same room-sourced microbial strains.</title>
        <authorList>
            <person name="Brooks B."/>
            <person name="Olm M.R."/>
            <person name="Firek B.A."/>
            <person name="Baker R."/>
            <person name="Thomas B.C."/>
            <person name="Morowitz M.J."/>
            <person name="Banfield J.F."/>
        </authorList>
    </citation>
    <scope>NUCLEOTIDE SEQUENCE [LARGE SCALE GENOMIC DNA]</scope>
    <source>
        <strain evidence="21">S2_003_000_R1_3</strain>
    </source>
</reference>
<comment type="cofactor">
    <cofactor evidence="18">
        <name>Mg(2+)</name>
        <dbReference type="ChEBI" id="CHEBI:18420"/>
    </cofactor>
    <text evidence="18">Binds 1 Mg(2+) ion per subunit.</text>
</comment>
<dbReference type="Gene3D" id="3.90.550.10">
    <property type="entry name" value="Spore Coat Polysaccharide Biosynthesis Protein SpsA, Chain A"/>
    <property type="match status" value="1"/>
</dbReference>
<comment type="similarity">
    <text evidence="3 18">In the N-terminal section; belongs to the N-acetylglucosamine-1-phosphate uridyltransferase family.</text>
</comment>
<keyword evidence="5 18" id="KW-0808">Transferase</keyword>
<dbReference type="InterPro" id="IPR050065">
    <property type="entry name" value="GlmU-like"/>
</dbReference>
<dbReference type="InterPro" id="IPR011004">
    <property type="entry name" value="Trimer_LpxA-like_sf"/>
</dbReference>
<evidence type="ECO:0000256" key="11">
    <source>
        <dbReference type="ARBA" id="ARBA00022984"/>
    </source>
</evidence>
<dbReference type="UniPathway" id="UPA00113">
    <property type="reaction ID" value="UER00532"/>
</dbReference>
<feature type="binding site" evidence="18">
    <location>
        <position position="169"/>
    </location>
    <ligand>
        <name>UDP-N-acetyl-alpha-D-glucosamine</name>
        <dbReference type="ChEBI" id="CHEBI:57705"/>
    </ligand>
</feature>
<feature type="binding site" evidence="18">
    <location>
        <position position="25"/>
    </location>
    <ligand>
        <name>UDP-N-acetyl-alpha-D-glucosamine</name>
        <dbReference type="ChEBI" id="CHEBI:57705"/>
    </ligand>
</feature>
<feature type="region of interest" description="Linker" evidence="18">
    <location>
        <begin position="245"/>
        <end position="265"/>
    </location>
</feature>
<dbReference type="EC" id="2.3.1.157" evidence="18"/>
<comment type="pathway">
    <text evidence="18">Bacterial outer membrane biogenesis; LPS lipid A biosynthesis.</text>
</comment>
<dbReference type="CDD" id="cd03353">
    <property type="entry name" value="LbH_GlmU_C"/>
    <property type="match status" value="1"/>
</dbReference>
<dbReference type="NCBIfam" id="TIGR01173">
    <property type="entry name" value="glmU"/>
    <property type="match status" value="1"/>
</dbReference>
<dbReference type="Pfam" id="PF00132">
    <property type="entry name" value="Hexapep"/>
    <property type="match status" value="1"/>
</dbReference>
<comment type="subunit">
    <text evidence="18">Homotrimer.</text>
</comment>
<dbReference type="InterPro" id="IPR005882">
    <property type="entry name" value="Bifunctional_GlmU"/>
</dbReference>
<comment type="subcellular location">
    <subcellularLocation>
        <location evidence="1 18">Cytoplasm</location>
    </subcellularLocation>
</comment>
<sequence length="522" mass="54684">MSTTPVAVIVLAAGAGTRMKSDTPKMLHQIGGRSLLSHSLYAAKGLNPDHLVVVVGHQKELVAQAVEAWQEDTSTTSGVALAHQEQQNGTGHAVMCGMDSDELAGFTGTVVVTNADVPLLSSSTLDSLVNAHTHAPAAAVTVLTVEAPTPTGYGRIIRNADGEVTAIVEEKDATEDQRRIKEVNTGVFAFDADVLRNSLVKVDTNNAQGEMYLTDVLGIARNEGLIARGHMAHDPAELAGVNDRVQLAAAGRVLNRHVCEKHMRNGATIIDPESTWIDVDVTIGRDVTIHPGTQLHGTTRIEDNAEIGPDTTLTNVTVGSGTQVIRSHGSHSTIGSNAHVGPFSYLRHGTHLNNEGKIGTYVETKNATIGRGTKVPHLTYVGDATIGEYSNIGCSSVFANYDGVNKHHTTVGSHVRTGSDTTFVAPVTVGDGAYSGAGTVITDDVPAGALVVPGTRQRVIEGWVAKKRPGTAAARAAEVAGDAQGTGFDNEHAGDERISTPESTGKVRNDSAPSDNSPTDRT</sequence>
<feature type="binding site" evidence="18">
    <location>
        <begin position="89"/>
        <end position="90"/>
    </location>
    <ligand>
        <name>UDP-N-acetyl-alpha-D-glucosamine</name>
        <dbReference type="ChEBI" id="CHEBI:57705"/>
    </ligand>
</feature>
<evidence type="ECO:0000256" key="3">
    <source>
        <dbReference type="ARBA" id="ARBA00007947"/>
    </source>
</evidence>
<keyword evidence="7 18" id="KW-0479">Metal-binding</keyword>
<evidence type="ECO:0000256" key="5">
    <source>
        <dbReference type="ARBA" id="ARBA00022679"/>
    </source>
</evidence>
<comment type="pathway">
    <text evidence="18">Nucleotide-sugar biosynthesis; UDP-N-acetyl-alpha-D-glucosamine biosynthesis; N-acetyl-alpha-D-glucosamine 1-phosphate from alpha-D-glucosamine 6-phosphate (route II): step 2/2.</text>
</comment>
<feature type="binding site" evidence="18">
    <location>
        <position position="242"/>
    </location>
    <ligand>
        <name>UDP-N-acetyl-alpha-D-glucosamine</name>
        <dbReference type="ChEBI" id="CHEBI:57705"/>
    </ligand>
</feature>
<comment type="caution">
    <text evidence="21">The sequence shown here is derived from an EMBL/GenBank/DDBJ whole genome shotgun (WGS) entry which is preliminary data.</text>
</comment>
<evidence type="ECO:0000256" key="13">
    <source>
        <dbReference type="ARBA" id="ARBA00023315"/>
    </source>
</evidence>
<comment type="catalytic activity">
    <reaction evidence="15 18">
        <text>alpha-D-glucosamine 1-phosphate + acetyl-CoA = N-acetyl-alpha-D-glucosamine 1-phosphate + CoA + H(+)</text>
        <dbReference type="Rhea" id="RHEA:13725"/>
        <dbReference type="ChEBI" id="CHEBI:15378"/>
        <dbReference type="ChEBI" id="CHEBI:57287"/>
        <dbReference type="ChEBI" id="CHEBI:57288"/>
        <dbReference type="ChEBI" id="CHEBI:57776"/>
        <dbReference type="ChEBI" id="CHEBI:58516"/>
        <dbReference type="EC" id="2.3.1.157"/>
    </reaction>
</comment>
<feature type="binding site" evidence="18">
    <location>
        <position position="184"/>
    </location>
    <ligand>
        <name>UDP-N-acetyl-alpha-D-glucosamine</name>
        <dbReference type="ChEBI" id="CHEBI:57705"/>
    </ligand>
</feature>
<dbReference type="CDD" id="cd02540">
    <property type="entry name" value="GT2_GlmU_N_bac"/>
    <property type="match status" value="1"/>
</dbReference>
<evidence type="ECO:0000256" key="1">
    <source>
        <dbReference type="ARBA" id="ARBA00004496"/>
    </source>
</evidence>
<dbReference type="SUPFAM" id="SSF53448">
    <property type="entry name" value="Nucleotide-diphospho-sugar transferases"/>
    <property type="match status" value="1"/>
</dbReference>
<comment type="caution">
    <text evidence="18">Lacks conserved residue(s) required for the propagation of feature annotation.</text>
</comment>
<feature type="binding site" evidence="18">
    <location>
        <position position="154"/>
    </location>
    <ligand>
        <name>UDP-N-acetyl-alpha-D-glucosamine</name>
        <dbReference type="ChEBI" id="CHEBI:57705"/>
    </ligand>
</feature>
<feature type="compositionally biased region" description="Basic and acidic residues" evidence="19">
    <location>
        <begin position="489"/>
        <end position="509"/>
    </location>
</feature>
<feature type="binding site" evidence="18">
    <location>
        <position position="242"/>
    </location>
    <ligand>
        <name>Mg(2+)</name>
        <dbReference type="ChEBI" id="CHEBI:18420"/>
    </ligand>
</feature>
<evidence type="ECO:0000256" key="18">
    <source>
        <dbReference type="HAMAP-Rule" id="MF_01631"/>
    </source>
</evidence>
<evidence type="ECO:0000259" key="20">
    <source>
        <dbReference type="Pfam" id="PF12804"/>
    </source>
</evidence>
<evidence type="ECO:0000256" key="15">
    <source>
        <dbReference type="ARBA" id="ARBA00048247"/>
    </source>
</evidence>